<keyword evidence="2" id="KW-0378">Hydrolase</keyword>
<dbReference type="PANTHER" id="PTHR43283:SF7">
    <property type="entry name" value="BETA-LACTAMASE-RELATED DOMAIN-CONTAINING PROTEIN"/>
    <property type="match status" value="1"/>
</dbReference>
<dbReference type="InterPro" id="IPR001466">
    <property type="entry name" value="Beta-lactam-related"/>
</dbReference>
<name>A0A3D4V747_9BACT</name>
<dbReference type="AlphaFoldDB" id="A0A3D4V747"/>
<dbReference type="Pfam" id="PF00144">
    <property type="entry name" value="Beta-lactamase"/>
    <property type="match status" value="1"/>
</dbReference>
<accession>A0A3D4V747</accession>
<comment type="caution">
    <text evidence="2">The sequence shown here is derived from an EMBL/GenBank/DDBJ whole genome shotgun (WGS) entry which is preliminary data.</text>
</comment>
<gene>
    <name evidence="2" type="ORF">DGD08_04615</name>
</gene>
<feature type="domain" description="Beta-lactamase-related" evidence="1">
    <location>
        <begin position="497"/>
        <end position="770"/>
    </location>
</feature>
<sequence>MFEFTHGNLRQQFQREGVSCDRRISAGLRTRARQSQAGGHRIDRVEHHRALRQRGEGRGFVHDVRCQGDRHEPPVDHSIACFETISVCGAGGVEDQLCPRTHRWGPIGGGHIQSVQHQHNVCLVVRMSLHDTMRVDPKQRQFEPRITATNILPPIEAPEGQYKVSVAVGRSGHGQERRVGRTRMLHGCKTAPPSATRFTGNVTFIPTGPHRMMFRRKICLGLLAAGSTISHTSGAQPSAARVGDDLLGLWGAEPVLGPQVRGGLTLERRGQTWSLRVAGFEVSATQQGDSVVMALPGGQGTLKVWPRTAGDRVPEVFWVQPPGLNASYATPVHLRQARANQWRGLVAPVPEPFSLYLMVTRAADATLRGTFRNPEANWPGRTQSYGVSRSGDHVVFTHPRTGKVQWTQPYDSARRTIAFDFGAPIVLSPRTREQAVGFVTRSPSLAPYVYRTPADMNDGWTTVHATRTQMDTSALQSIVQSLVAVDPLSETEPRVHALLVARDGRLVLDEYFRGYDAEMMHDLRSASKTMTSIMAGAAMQRGATLNGAAMQRGATLNGAALSANTPVGRAGITLGHLLSHSAGLACNDDDNTSPGNEDTMQSQQVQNDWYAFFMALPRLTTPGSTYSYCSAGINMAGDVIGRTTGQWLPRLFESALARPMAFGDYGINLMPTGEAYSGGGMRIRPRDLLKFGQLYLNGGLWRGVRLVPASWVKTSTAYVISRPDGSDDGYGWHRYVIAARGRSFQTYQAGGNGGQFLVVVPELRLTMVVTAGNYGQYDIWSKIREQLVPAIMEAAR</sequence>
<protein>
    <submittedName>
        <fullName evidence="2">6-aminohexanoate hydrolase</fullName>
    </submittedName>
</protein>
<evidence type="ECO:0000313" key="2">
    <source>
        <dbReference type="EMBL" id="HCT56478.1"/>
    </source>
</evidence>
<organism evidence="2 3">
    <name type="scientific">Gemmatimonas aurantiaca</name>
    <dbReference type="NCBI Taxonomy" id="173480"/>
    <lineage>
        <taxon>Bacteria</taxon>
        <taxon>Pseudomonadati</taxon>
        <taxon>Gemmatimonadota</taxon>
        <taxon>Gemmatimonadia</taxon>
        <taxon>Gemmatimonadales</taxon>
        <taxon>Gemmatimonadaceae</taxon>
        <taxon>Gemmatimonas</taxon>
    </lineage>
</organism>
<reference evidence="2 3" key="1">
    <citation type="journal article" date="2018" name="Nat. Biotechnol.">
        <title>A standardized bacterial taxonomy based on genome phylogeny substantially revises the tree of life.</title>
        <authorList>
            <person name="Parks D.H."/>
            <person name="Chuvochina M."/>
            <person name="Waite D.W."/>
            <person name="Rinke C."/>
            <person name="Skarshewski A."/>
            <person name="Chaumeil P.A."/>
            <person name="Hugenholtz P."/>
        </authorList>
    </citation>
    <scope>NUCLEOTIDE SEQUENCE [LARGE SCALE GENOMIC DNA]</scope>
    <source>
        <strain evidence="2">UBA8844</strain>
    </source>
</reference>
<dbReference type="Proteomes" id="UP000264071">
    <property type="component" value="Unassembled WGS sequence"/>
</dbReference>
<dbReference type="PANTHER" id="PTHR43283">
    <property type="entry name" value="BETA-LACTAMASE-RELATED"/>
    <property type="match status" value="1"/>
</dbReference>
<dbReference type="InterPro" id="IPR050789">
    <property type="entry name" value="Diverse_Enzym_Activities"/>
</dbReference>
<evidence type="ECO:0000313" key="3">
    <source>
        <dbReference type="Proteomes" id="UP000264071"/>
    </source>
</evidence>
<proteinExistence type="predicted"/>
<dbReference type="SUPFAM" id="SSF56601">
    <property type="entry name" value="beta-lactamase/transpeptidase-like"/>
    <property type="match status" value="1"/>
</dbReference>
<dbReference type="GO" id="GO:0016787">
    <property type="term" value="F:hydrolase activity"/>
    <property type="evidence" value="ECO:0007669"/>
    <property type="project" value="UniProtKB-KW"/>
</dbReference>
<evidence type="ECO:0000259" key="1">
    <source>
        <dbReference type="Pfam" id="PF00144"/>
    </source>
</evidence>
<dbReference type="Gene3D" id="3.40.710.10">
    <property type="entry name" value="DD-peptidase/beta-lactamase superfamily"/>
    <property type="match status" value="1"/>
</dbReference>
<dbReference type="InterPro" id="IPR012338">
    <property type="entry name" value="Beta-lactam/transpept-like"/>
</dbReference>
<dbReference type="EMBL" id="DPIY01000005">
    <property type="protein sequence ID" value="HCT56478.1"/>
    <property type="molecule type" value="Genomic_DNA"/>
</dbReference>